<dbReference type="EMBL" id="JBBUKT010000001">
    <property type="protein sequence ID" value="MEK7949148.1"/>
    <property type="molecule type" value="Genomic_DNA"/>
</dbReference>
<name>A0ABU9ANL0_9BACT</name>
<dbReference type="Pfam" id="PF19502">
    <property type="entry name" value="DUF6036"/>
    <property type="match status" value="1"/>
</dbReference>
<protein>
    <submittedName>
        <fullName evidence="2">DUF6036 family nucleotidyltransferase</fullName>
    </submittedName>
</protein>
<accession>A0ABU9ANL0</accession>
<comment type="caution">
    <text evidence="2">The sequence shown here is derived from an EMBL/GenBank/DDBJ whole genome shotgun (WGS) entry which is preliminary data.</text>
</comment>
<gene>
    <name evidence="2" type="ORF">WKV53_01500</name>
</gene>
<evidence type="ECO:0000313" key="2">
    <source>
        <dbReference type="EMBL" id="MEK7949148.1"/>
    </source>
</evidence>
<feature type="domain" description="DUF6036" evidence="1">
    <location>
        <begin position="2"/>
        <end position="156"/>
    </location>
</feature>
<reference evidence="2 3" key="1">
    <citation type="submission" date="2024-04" db="EMBL/GenBank/DDBJ databases">
        <title>Luteolibacter sp. isolated from soil.</title>
        <authorList>
            <person name="An J."/>
        </authorList>
    </citation>
    <scope>NUCLEOTIDE SEQUENCE [LARGE SCALE GENOMIC DNA]</scope>
    <source>
        <strain evidence="2 3">Y139</strain>
    </source>
</reference>
<dbReference type="RefSeq" id="WP_341402570.1">
    <property type="nucleotide sequence ID" value="NZ_JBBUKT010000001.1"/>
</dbReference>
<dbReference type="InterPro" id="IPR045792">
    <property type="entry name" value="DUF6036"/>
</dbReference>
<sequence length="187" mass="21022">MRLDTLKHLARVVLGTSEAEKIIVFGSASLLPLFPDLGDDHGGPLSKTFDADMVPLPFEEEVGIMLHKMFGEDRAFHDHFGYYADIVRPFAFEQFPKDWEERLVPVPGVERAFCLEPHDMAAAKCQAGRPKDIELLALLFSTGRLNPELVKERLYEVPMREAMIVKSHQTLEEAIQRAGKDCGGEVD</sequence>
<dbReference type="Proteomes" id="UP001371305">
    <property type="component" value="Unassembled WGS sequence"/>
</dbReference>
<evidence type="ECO:0000259" key="1">
    <source>
        <dbReference type="Pfam" id="PF19502"/>
    </source>
</evidence>
<evidence type="ECO:0000313" key="3">
    <source>
        <dbReference type="Proteomes" id="UP001371305"/>
    </source>
</evidence>
<proteinExistence type="predicted"/>
<organism evidence="2 3">
    <name type="scientific">Luteolibacter soli</name>
    <dbReference type="NCBI Taxonomy" id="3135280"/>
    <lineage>
        <taxon>Bacteria</taxon>
        <taxon>Pseudomonadati</taxon>
        <taxon>Verrucomicrobiota</taxon>
        <taxon>Verrucomicrobiia</taxon>
        <taxon>Verrucomicrobiales</taxon>
        <taxon>Verrucomicrobiaceae</taxon>
        <taxon>Luteolibacter</taxon>
    </lineage>
</organism>
<keyword evidence="3" id="KW-1185">Reference proteome</keyword>